<evidence type="ECO:0000313" key="2">
    <source>
        <dbReference type="EMBL" id="MCD7451009.1"/>
    </source>
</evidence>
<comment type="caution">
    <text evidence="2">The sequence shown here is derived from an EMBL/GenBank/DDBJ whole genome shotgun (WGS) entry which is preliminary data.</text>
</comment>
<sequence length="216" mass="23439">MRRLASEASRGGNNAQPPRPPRADAQHPRNAGPPPPQHLATVSTPEKNDPLWTTGLGDSELCEVLPQLIQVMHLSLTAASTGYARRIPESALSYYAAVCTTYPGVSPLLAYYLAGFGNTRVPSGRDIKFRLADRPNYIASGNVSGWFGRVTAETQLLYASYPCLVVHAARVLVDVNPAEYARHWDFPQDISPDIVGALRPSSACLGYAPRARLSQQ</sequence>
<gene>
    <name evidence="2" type="ORF">HAX54_009277</name>
</gene>
<name>A0ABS8RW68_DATST</name>
<dbReference type="EMBL" id="JACEIK010000150">
    <property type="protein sequence ID" value="MCD7451009.1"/>
    <property type="molecule type" value="Genomic_DNA"/>
</dbReference>
<accession>A0ABS8RW68</accession>
<feature type="region of interest" description="Disordered" evidence="1">
    <location>
        <begin position="1"/>
        <end position="53"/>
    </location>
</feature>
<protein>
    <submittedName>
        <fullName evidence="2">Uncharacterized protein</fullName>
    </submittedName>
</protein>
<evidence type="ECO:0000313" key="3">
    <source>
        <dbReference type="Proteomes" id="UP000823775"/>
    </source>
</evidence>
<evidence type="ECO:0000256" key="1">
    <source>
        <dbReference type="SAM" id="MobiDB-lite"/>
    </source>
</evidence>
<keyword evidence="3" id="KW-1185">Reference proteome</keyword>
<reference evidence="2 3" key="1">
    <citation type="journal article" date="2021" name="BMC Genomics">
        <title>Datura genome reveals duplications of psychoactive alkaloid biosynthetic genes and high mutation rate following tissue culture.</title>
        <authorList>
            <person name="Rajewski A."/>
            <person name="Carter-House D."/>
            <person name="Stajich J."/>
            <person name="Litt A."/>
        </authorList>
    </citation>
    <scope>NUCLEOTIDE SEQUENCE [LARGE SCALE GENOMIC DNA]</scope>
    <source>
        <strain evidence="2">AR-01</strain>
    </source>
</reference>
<proteinExistence type="predicted"/>
<organism evidence="2 3">
    <name type="scientific">Datura stramonium</name>
    <name type="common">Jimsonweed</name>
    <name type="synonym">Common thornapple</name>
    <dbReference type="NCBI Taxonomy" id="4076"/>
    <lineage>
        <taxon>Eukaryota</taxon>
        <taxon>Viridiplantae</taxon>
        <taxon>Streptophyta</taxon>
        <taxon>Embryophyta</taxon>
        <taxon>Tracheophyta</taxon>
        <taxon>Spermatophyta</taxon>
        <taxon>Magnoliopsida</taxon>
        <taxon>eudicotyledons</taxon>
        <taxon>Gunneridae</taxon>
        <taxon>Pentapetalae</taxon>
        <taxon>asterids</taxon>
        <taxon>lamiids</taxon>
        <taxon>Solanales</taxon>
        <taxon>Solanaceae</taxon>
        <taxon>Solanoideae</taxon>
        <taxon>Datureae</taxon>
        <taxon>Datura</taxon>
    </lineage>
</organism>
<dbReference type="Proteomes" id="UP000823775">
    <property type="component" value="Unassembled WGS sequence"/>
</dbReference>